<feature type="compositionally biased region" description="Low complexity" evidence="1">
    <location>
        <begin position="61"/>
        <end position="82"/>
    </location>
</feature>
<accession>A0AAW0BGZ4</accession>
<comment type="caution">
    <text evidence="2">The sequence shown here is derived from an EMBL/GenBank/DDBJ whole genome shotgun (WGS) entry which is preliminary data.</text>
</comment>
<reference evidence="2 3" key="1">
    <citation type="journal article" date="2024" name="J Genomics">
        <title>Draft genome sequencing and assembly of Favolaschia claudopus CIRM-BRFM 2984 isolated from oak limbs.</title>
        <authorList>
            <person name="Navarro D."/>
            <person name="Drula E."/>
            <person name="Chaduli D."/>
            <person name="Cazenave R."/>
            <person name="Ahrendt S."/>
            <person name="Wang J."/>
            <person name="Lipzen A."/>
            <person name="Daum C."/>
            <person name="Barry K."/>
            <person name="Grigoriev I.V."/>
            <person name="Favel A."/>
            <person name="Rosso M.N."/>
            <person name="Martin F."/>
        </authorList>
    </citation>
    <scope>NUCLEOTIDE SEQUENCE [LARGE SCALE GENOMIC DNA]</scope>
    <source>
        <strain evidence="2 3">CIRM-BRFM 2984</strain>
    </source>
</reference>
<evidence type="ECO:0000313" key="3">
    <source>
        <dbReference type="Proteomes" id="UP001362999"/>
    </source>
</evidence>
<evidence type="ECO:0000313" key="2">
    <source>
        <dbReference type="EMBL" id="KAK7025618.1"/>
    </source>
</evidence>
<dbReference type="AlphaFoldDB" id="A0AAW0BGZ4"/>
<dbReference type="EMBL" id="JAWWNJ010000033">
    <property type="protein sequence ID" value="KAK7025618.1"/>
    <property type="molecule type" value="Genomic_DNA"/>
</dbReference>
<proteinExistence type="predicted"/>
<feature type="compositionally biased region" description="Pro residues" evidence="1">
    <location>
        <begin position="172"/>
        <end position="195"/>
    </location>
</feature>
<feature type="region of interest" description="Disordered" evidence="1">
    <location>
        <begin position="142"/>
        <end position="214"/>
    </location>
</feature>
<feature type="region of interest" description="Disordered" evidence="1">
    <location>
        <begin position="101"/>
        <end position="127"/>
    </location>
</feature>
<gene>
    <name evidence="2" type="ORF">R3P38DRAFT_3193076</name>
</gene>
<sequence length="252" mass="26425">MYDSRLKSADLLLYRVSLDVLSCFQTQIIYRRLRLPSPSPSPAAEAVVAGPTVNVGGWNFPATTNESPTSAPTSSPASAAPSIPVNNPFRRSELFSAFTRRPSLPAGSAPVGEMFSYPPPKRSPSVNQRNTWAARAALSSIVDTEKQKKTHTNAPSQPGSIIPATPTSSVPAPSPSPNPSPSPPPSPSPNLPPVIPASRPAARAPKTSNVSASAKEAAGALGCFSFLLTVFPAYSPLKPAHLAIRCNNPEKN</sequence>
<protein>
    <submittedName>
        <fullName evidence="2">Uncharacterized protein</fullName>
    </submittedName>
</protein>
<name>A0AAW0BGZ4_9AGAR</name>
<keyword evidence="3" id="KW-1185">Reference proteome</keyword>
<organism evidence="2 3">
    <name type="scientific">Favolaschia claudopus</name>
    <dbReference type="NCBI Taxonomy" id="2862362"/>
    <lineage>
        <taxon>Eukaryota</taxon>
        <taxon>Fungi</taxon>
        <taxon>Dikarya</taxon>
        <taxon>Basidiomycota</taxon>
        <taxon>Agaricomycotina</taxon>
        <taxon>Agaricomycetes</taxon>
        <taxon>Agaricomycetidae</taxon>
        <taxon>Agaricales</taxon>
        <taxon>Marasmiineae</taxon>
        <taxon>Mycenaceae</taxon>
        <taxon>Favolaschia</taxon>
    </lineage>
</organism>
<evidence type="ECO:0000256" key="1">
    <source>
        <dbReference type="SAM" id="MobiDB-lite"/>
    </source>
</evidence>
<feature type="region of interest" description="Disordered" evidence="1">
    <location>
        <begin position="59"/>
        <end position="86"/>
    </location>
</feature>
<feature type="compositionally biased region" description="Low complexity" evidence="1">
    <location>
        <begin position="162"/>
        <end position="171"/>
    </location>
</feature>
<dbReference type="Proteomes" id="UP001362999">
    <property type="component" value="Unassembled WGS sequence"/>
</dbReference>